<sequence>MDEPRRRQNEKTFGSWEELPGGGRRYWYEVKGRHMWKAKYVKEVDIAERTIRFYQEIYDDQDKLVEVHEKYPIDLGHRVVEGGEGV</sequence>
<reference evidence="1" key="1">
    <citation type="submission" date="2020-07" db="EMBL/GenBank/DDBJ databases">
        <title>Huge and variable diversity of episymbiotic CPR bacteria and DPANN archaea in groundwater ecosystems.</title>
        <authorList>
            <person name="He C.Y."/>
            <person name="Keren R."/>
            <person name="Whittaker M."/>
            <person name="Farag I.F."/>
            <person name="Doudna J."/>
            <person name="Cate J.H.D."/>
            <person name="Banfield J.F."/>
        </authorList>
    </citation>
    <scope>NUCLEOTIDE SEQUENCE</scope>
    <source>
        <strain evidence="1">NC_groundwater_717_Ag_S-0.2um_59_8</strain>
    </source>
</reference>
<comment type="caution">
    <text evidence="1">The sequence shown here is derived from an EMBL/GenBank/DDBJ whole genome shotgun (WGS) entry which is preliminary data.</text>
</comment>
<gene>
    <name evidence="1" type="ORF">HYY65_11270</name>
</gene>
<evidence type="ECO:0000313" key="1">
    <source>
        <dbReference type="EMBL" id="MBI3015611.1"/>
    </source>
</evidence>
<dbReference type="EMBL" id="JACPSX010000216">
    <property type="protein sequence ID" value="MBI3015611.1"/>
    <property type="molecule type" value="Genomic_DNA"/>
</dbReference>
<protein>
    <submittedName>
        <fullName evidence="1">Uncharacterized protein</fullName>
    </submittedName>
</protein>
<organism evidence="1 2">
    <name type="scientific">Tectimicrobiota bacterium</name>
    <dbReference type="NCBI Taxonomy" id="2528274"/>
    <lineage>
        <taxon>Bacteria</taxon>
        <taxon>Pseudomonadati</taxon>
        <taxon>Nitrospinota/Tectimicrobiota group</taxon>
        <taxon>Candidatus Tectimicrobiota</taxon>
    </lineage>
</organism>
<dbReference type="AlphaFoldDB" id="A0A932M275"/>
<evidence type="ECO:0000313" key="2">
    <source>
        <dbReference type="Proteomes" id="UP000741360"/>
    </source>
</evidence>
<name>A0A932M275_UNCTE</name>
<accession>A0A932M275</accession>
<dbReference type="Proteomes" id="UP000741360">
    <property type="component" value="Unassembled WGS sequence"/>
</dbReference>
<proteinExistence type="predicted"/>